<proteinExistence type="inferred from homology"/>
<dbReference type="PANTHER" id="PTHR38099">
    <property type="entry name" value="LARGE RIBOSOMAL RNA SUBUNIT ACCUMULATION PROTEIN YCED"/>
    <property type="match status" value="1"/>
</dbReference>
<comment type="similarity">
    <text evidence="2">Belongs to the DUF177 domain family.</text>
</comment>
<dbReference type="PANTHER" id="PTHR38099:SF1">
    <property type="entry name" value="LARGE RIBOSOMAL RNA SUBUNIT ACCUMULATION PROTEIN YCED"/>
    <property type="match status" value="1"/>
</dbReference>
<dbReference type="Proteomes" id="UP000270342">
    <property type="component" value="Unassembled WGS sequence"/>
</dbReference>
<accession>A0A494Y126</accession>
<reference evidence="6 7" key="1">
    <citation type="submission" date="2018-10" db="EMBL/GenBank/DDBJ databases">
        <title>Robbsia sp. DHC34, isolated from soil.</title>
        <authorList>
            <person name="Gao Z.-H."/>
            <person name="Qiu L.-H."/>
        </authorList>
    </citation>
    <scope>NUCLEOTIDE SEQUENCE [LARGE SCALE GENOMIC DNA]</scope>
    <source>
        <strain evidence="6 7">DHC34</strain>
    </source>
</reference>
<evidence type="ECO:0000256" key="3">
    <source>
        <dbReference type="ARBA" id="ARBA00015716"/>
    </source>
</evidence>
<dbReference type="GO" id="GO:0005829">
    <property type="term" value="C:cytosol"/>
    <property type="evidence" value="ECO:0007669"/>
    <property type="project" value="TreeGrafter"/>
</dbReference>
<evidence type="ECO:0000256" key="1">
    <source>
        <dbReference type="ARBA" id="ARBA00002868"/>
    </source>
</evidence>
<dbReference type="GO" id="GO:0042254">
    <property type="term" value="P:ribosome biogenesis"/>
    <property type="evidence" value="ECO:0007669"/>
    <property type="project" value="UniProtKB-KW"/>
</dbReference>
<keyword evidence="4" id="KW-0690">Ribosome biogenesis</keyword>
<comment type="function">
    <text evidence="1">Plays a role in synthesis, processing and/or stability of 23S rRNA.</text>
</comment>
<dbReference type="RefSeq" id="WP_121085473.1">
    <property type="nucleotide sequence ID" value="NZ_RBZU01000003.1"/>
</dbReference>
<dbReference type="AlphaFoldDB" id="A0A494Y126"/>
<keyword evidence="7" id="KW-1185">Reference proteome</keyword>
<sequence length="206" mass="22480">MSSSTAAAGPDWRAFDLFEFARAGRSGAGDIALGDLPRIVNELAVPVSEHGGSRDGFVHWTAQGERREVTGAAPELHLHVTIRAALWLECQRCMTPYEQPIHVRASYLIVATEEQADAVPLEDDEIDPIVGSKQFDLYELIEEEILLSFPLVPKHDVCPSVHESLVTGKAGDIVIAHPDPDEAKRDDNPFAALSALKRDVPPKNDA</sequence>
<evidence type="ECO:0000256" key="4">
    <source>
        <dbReference type="ARBA" id="ARBA00022517"/>
    </source>
</evidence>
<dbReference type="Pfam" id="PF02620">
    <property type="entry name" value="YceD"/>
    <property type="match status" value="1"/>
</dbReference>
<evidence type="ECO:0000256" key="5">
    <source>
        <dbReference type="ARBA" id="ARBA00031841"/>
    </source>
</evidence>
<organism evidence="6 7">
    <name type="scientific">Pararobbsia silviterrae</name>
    <dbReference type="NCBI Taxonomy" id="1792498"/>
    <lineage>
        <taxon>Bacteria</taxon>
        <taxon>Pseudomonadati</taxon>
        <taxon>Pseudomonadota</taxon>
        <taxon>Betaproteobacteria</taxon>
        <taxon>Burkholderiales</taxon>
        <taxon>Burkholderiaceae</taxon>
        <taxon>Pararobbsia</taxon>
    </lineage>
</organism>
<comment type="caution">
    <text evidence="6">The sequence shown here is derived from an EMBL/GenBank/DDBJ whole genome shotgun (WGS) entry which is preliminary data.</text>
</comment>
<evidence type="ECO:0000256" key="2">
    <source>
        <dbReference type="ARBA" id="ARBA00010740"/>
    </source>
</evidence>
<dbReference type="InterPro" id="IPR003772">
    <property type="entry name" value="YceD"/>
</dbReference>
<name>A0A494Y126_9BURK</name>
<dbReference type="EMBL" id="RBZU01000003">
    <property type="protein sequence ID" value="RKP56462.1"/>
    <property type="molecule type" value="Genomic_DNA"/>
</dbReference>
<evidence type="ECO:0000313" key="6">
    <source>
        <dbReference type="EMBL" id="RKP56462.1"/>
    </source>
</evidence>
<evidence type="ECO:0000313" key="7">
    <source>
        <dbReference type="Proteomes" id="UP000270342"/>
    </source>
</evidence>
<protein>
    <recommendedName>
        <fullName evidence="3">Large ribosomal RNA subunit accumulation protein YceD</fullName>
    </recommendedName>
    <alternativeName>
        <fullName evidence="5">23S rRNA accumulation protein YceD</fullName>
    </alternativeName>
</protein>
<gene>
    <name evidence="6" type="ORF">D7S86_08745</name>
</gene>
<dbReference type="OrthoDB" id="5297600at2"/>
<dbReference type="InterPro" id="IPR039255">
    <property type="entry name" value="YceD_bac"/>
</dbReference>